<feature type="chain" id="PRO_5046849075" evidence="2">
    <location>
        <begin position="30"/>
        <end position="425"/>
    </location>
</feature>
<reference evidence="3" key="2">
    <citation type="submission" date="2013-04" db="EMBL/GenBank/DDBJ databases">
        <title>Genome sequence of Pseudoalteromonas undina.</title>
        <authorList>
            <person name="Xie B.-B."/>
            <person name="Rong J.-C."/>
            <person name="Qin Q.-L."/>
            <person name="Shu Y.-L."/>
            <person name="Zhang Y.-Z."/>
        </authorList>
    </citation>
    <scope>NUCLEOTIDE SEQUENCE</scope>
    <source>
        <strain evidence="3">NCIMB 2128</strain>
    </source>
</reference>
<feature type="signal peptide" evidence="2">
    <location>
        <begin position="1"/>
        <end position="29"/>
    </location>
</feature>
<evidence type="ECO:0000313" key="4">
    <source>
        <dbReference type="Proteomes" id="UP000016534"/>
    </source>
</evidence>
<evidence type="ECO:0000256" key="1">
    <source>
        <dbReference type="ARBA" id="ARBA00022729"/>
    </source>
</evidence>
<sequence>MISMANNVTRRKFLSTLAVGAATSAVAFKAPYVFAKKPVTLRVMGTHVTLQEELRVRAMQELGINIEFTPMGSAAVLQKAAADPSSFDLYEQWSDSINILWQANAIQPIEVERLKYWQEINPLTKTGKLVPTAKLGAGDAPNKILYVQQDGSLGSQATDKISFMPYVHNVDSFGYNTNFIPKGVAYETESWGWLLEESNKGHVGLVNAPTIGIFDAALAAQAQGLMTFNNIANMSVAEIDKLFAILINKKQAGHFSGFWTSVPQSVEFMLKKRVHIQSIFSPGVTACRAQGLPVVNASPKEGYRAWHGVMCLSANTVGHVKDAAYEYMNWWLSGWPGAFISKQGYYISNPERSKEIITTPEWDYWYDGKEATQPLAGTDGKNIIMPGQIRDGGSYEKRFSNIAVWNTVMDNYDYSLDKWFELLNA</sequence>
<dbReference type="PROSITE" id="PS51318">
    <property type="entry name" value="TAT"/>
    <property type="match status" value="1"/>
</dbReference>
<evidence type="ECO:0000313" key="3">
    <source>
        <dbReference type="EMBL" id="ERG61213.1"/>
    </source>
</evidence>
<dbReference type="Gene3D" id="3.40.190.10">
    <property type="entry name" value="Periplasmic binding protein-like II"/>
    <property type="match status" value="2"/>
</dbReference>
<dbReference type="InterPro" id="IPR006311">
    <property type="entry name" value="TAT_signal"/>
</dbReference>
<dbReference type="Proteomes" id="UP000016534">
    <property type="component" value="Unassembled WGS sequence"/>
</dbReference>
<comment type="caution">
    <text evidence="3">The sequence shown here is derived from an EMBL/GenBank/DDBJ whole genome shotgun (WGS) entry which is preliminary data.</text>
</comment>
<keyword evidence="1 2" id="KW-0732">Signal</keyword>
<gene>
    <name evidence="3" type="ORF">PUND_08884</name>
</gene>
<name>A0ABN0NI41_9GAMM</name>
<dbReference type="PANTHER" id="PTHR30222:SF17">
    <property type="entry name" value="SPERMIDINE_PUTRESCINE-BINDING PERIPLASMIC PROTEIN"/>
    <property type="match status" value="1"/>
</dbReference>
<reference evidence="3" key="1">
    <citation type="journal article" date="2012" name="J. Bacteriol.">
        <title>Genome sequences of type strains of seven species of the marine bacterium Pseudoalteromonas.</title>
        <authorList>
            <person name="Xie B.B."/>
            <person name="Shu Y.L."/>
            <person name="Qin Q.L."/>
            <person name="Rong J.C."/>
            <person name="Zhang X.Y."/>
            <person name="Chen X.L."/>
            <person name="Shi M."/>
            <person name="He H.L."/>
            <person name="Zhou B.C."/>
            <person name="Zhang Y.Z."/>
        </authorList>
    </citation>
    <scope>NUCLEOTIDE SEQUENCE [LARGE SCALE GENOMIC DNA]</scope>
    <source>
        <strain evidence="3">NCIMB 2128</strain>
    </source>
</reference>
<organism evidence="3 4">
    <name type="scientific">Pseudoalteromonas undina</name>
    <dbReference type="NCBI Taxonomy" id="43660"/>
    <lineage>
        <taxon>Bacteria</taxon>
        <taxon>Pseudomonadati</taxon>
        <taxon>Pseudomonadota</taxon>
        <taxon>Gammaproteobacteria</taxon>
        <taxon>Alteromonadales</taxon>
        <taxon>Pseudoalteromonadaceae</taxon>
        <taxon>Pseudoalteromonas</taxon>
    </lineage>
</organism>
<proteinExistence type="predicted"/>
<keyword evidence="4" id="KW-1185">Reference proteome</keyword>
<evidence type="ECO:0000256" key="2">
    <source>
        <dbReference type="SAM" id="SignalP"/>
    </source>
</evidence>
<dbReference type="PANTHER" id="PTHR30222">
    <property type="entry name" value="SPERMIDINE/PUTRESCINE-BINDING PERIPLASMIC PROTEIN"/>
    <property type="match status" value="1"/>
</dbReference>
<accession>A0ABN0NI41</accession>
<dbReference type="EMBL" id="AHCF02000017">
    <property type="protein sequence ID" value="ERG61213.1"/>
    <property type="molecule type" value="Genomic_DNA"/>
</dbReference>
<dbReference type="SUPFAM" id="SSF53850">
    <property type="entry name" value="Periplasmic binding protein-like II"/>
    <property type="match status" value="1"/>
</dbReference>
<protein>
    <submittedName>
        <fullName evidence="3">Signal peptide prediction</fullName>
    </submittedName>
</protein>